<name>A0A2P2QPT3_RHIMU</name>
<dbReference type="AlphaFoldDB" id="A0A2P2QPT3"/>
<accession>A0A2P2QPT3</accession>
<reference evidence="1" key="1">
    <citation type="submission" date="2018-02" db="EMBL/GenBank/DDBJ databases">
        <title>Rhizophora mucronata_Transcriptome.</title>
        <authorList>
            <person name="Meera S.P."/>
            <person name="Sreeshan A."/>
            <person name="Augustine A."/>
        </authorList>
    </citation>
    <scope>NUCLEOTIDE SEQUENCE</scope>
    <source>
        <tissue evidence="1">Leaf</tissue>
    </source>
</reference>
<proteinExistence type="predicted"/>
<dbReference type="EMBL" id="GGEC01088536">
    <property type="protein sequence ID" value="MBX69020.1"/>
    <property type="molecule type" value="Transcribed_RNA"/>
</dbReference>
<protein>
    <submittedName>
        <fullName evidence="1">Uncharacterized protein</fullName>
    </submittedName>
</protein>
<evidence type="ECO:0000313" key="1">
    <source>
        <dbReference type="EMBL" id="MBX69020.1"/>
    </source>
</evidence>
<organism evidence="1">
    <name type="scientific">Rhizophora mucronata</name>
    <name type="common">Asiatic mangrove</name>
    <dbReference type="NCBI Taxonomy" id="61149"/>
    <lineage>
        <taxon>Eukaryota</taxon>
        <taxon>Viridiplantae</taxon>
        <taxon>Streptophyta</taxon>
        <taxon>Embryophyta</taxon>
        <taxon>Tracheophyta</taxon>
        <taxon>Spermatophyta</taxon>
        <taxon>Magnoliopsida</taxon>
        <taxon>eudicotyledons</taxon>
        <taxon>Gunneridae</taxon>
        <taxon>Pentapetalae</taxon>
        <taxon>rosids</taxon>
        <taxon>fabids</taxon>
        <taxon>Malpighiales</taxon>
        <taxon>Rhizophoraceae</taxon>
        <taxon>Rhizophora</taxon>
    </lineage>
</organism>
<sequence length="32" mass="3702">MLLHICNPFMATISKNLTYLDPCQQEAQHHFG</sequence>